<protein>
    <recommendedName>
        <fullName evidence="4">Tail assembly chaperone</fullName>
    </recommendedName>
</protein>
<accession>A0A0W7WPA4</accession>
<sequence>MRPTLRAAWELERLHDGFAGLLRKVQEGDTATLHTVIQSAASDPNAADRFLRSTRNMPLADFLALTQAPALDLIAAIFPEPETTSDSPKPARRVTWAEIFDGLYKIATGWLEWPPEIAWTATPYEITAAYTAHLDKLKALHGAAEDEPENHHPSEEQRQRNIDAGLDPDLDLDRLQALKARLQGGA</sequence>
<proteinExistence type="predicted"/>
<feature type="region of interest" description="Disordered" evidence="1">
    <location>
        <begin position="142"/>
        <end position="167"/>
    </location>
</feature>
<evidence type="ECO:0000313" key="3">
    <source>
        <dbReference type="Proteomes" id="UP000054396"/>
    </source>
</evidence>
<evidence type="ECO:0000313" key="2">
    <source>
        <dbReference type="EMBL" id="KUF12409.1"/>
    </source>
</evidence>
<dbReference type="STRING" id="1685382.AVJ23_01375"/>
<keyword evidence="3" id="KW-1185">Reference proteome</keyword>
<evidence type="ECO:0000256" key="1">
    <source>
        <dbReference type="SAM" id="MobiDB-lite"/>
    </source>
</evidence>
<gene>
    <name evidence="2" type="ORF">AVJ23_01375</name>
</gene>
<comment type="caution">
    <text evidence="2">The sequence shown here is derived from an EMBL/GenBank/DDBJ whole genome shotgun (WGS) entry which is preliminary data.</text>
</comment>
<feature type="compositionally biased region" description="Basic and acidic residues" evidence="1">
    <location>
        <begin position="149"/>
        <end position="161"/>
    </location>
</feature>
<dbReference type="AlphaFoldDB" id="A0A0W7WPA4"/>
<evidence type="ECO:0008006" key="4">
    <source>
        <dbReference type="Google" id="ProtNLM"/>
    </source>
</evidence>
<organism evidence="2 3">
    <name type="scientific">Pseudoponticoccus marisrubri</name>
    <dbReference type="NCBI Taxonomy" id="1685382"/>
    <lineage>
        <taxon>Bacteria</taxon>
        <taxon>Pseudomonadati</taxon>
        <taxon>Pseudomonadota</taxon>
        <taxon>Alphaproteobacteria</taxon>
        <taxon>Rhodobacterales</taxon>
        <taxon>Roseobacteraceae</taxon>
        <taxon>Pseudoponticoccus</taxon>
    </lineage>
</organism>
<reference evidence="2 3" key="1">
    <citation type="submission" date="2015-12" db="EMBL/GenBank/DDBJ databases">
        <authorList>
            <person name="Shamseldin A."/>
            <person name="Moawad H."/>
            <person name="Abd El-Rahim W.M."/>
            <person name="Sadowsky M.J."/>
        </authorList>
    </citation>
    <scope>NUCLEOTIDE SEQUENCE [LARGE SCALE GENOMIC DNA]</scope>
    <source>
        <strain evidence="2 3">SJ5A-1</strain>
    </source>
</reference>
<dbReference type="Proteomes" id="UP000054396">
    <property type="component" value="Unassembled WGS sequence"/>
</dbReference>
<dbReference type="EMBL" id="LPXO01000001">
    <property type="protein sequence ID" value="KUF12409.1"/>
    <property type="molecule type" value="Genomic_DNA"/>
</dbReference>
<name>A0A0W7WPA4_9RHOB</name>